<evidence type="ECO:0008006" key="4">
    <source>
        <dbReference type="Google" id="ProtNLM"/>
    </source>
</evidence>
<gene>
    <name evidence="2" type="ORF">EKG83_02395</name>
</gene>
<dbReference type="EMBL" id="CP034550">
    <property type="protein sequence ID" value="QFZ16463.1"/>
    <property type="molecule type" value="Genomic_DNA"/>
</dbReference>
<sequence>MRRKIRWGIAAAAVLAAFAFAMPLISGGGTAEPGGPAAGSCAQVEGAGHDATFRTADCAADVANVKVAKVVTETTQCPSGAPYTTFTSKTVLCLIPNFVEGACYVRDARTGLRKVDCSTGGSIRVLKVAPGIASCGDGPTVRYPEPQVTFCLSRPL</sequence>
<evidence type="ECO:0000313" key="2">
    <source>
        <dbReference type="EMBL" id="QFZ16463.1"/>
    </source>
</evidence>
<dbReference type="OrthoDB" id="4749283at2"/>
<name>A0A5Q0GRB9_SACSY</name>
<keyword evidence="3" id="KW-1185">Reference proteome</keyword>
<organism evidence="2 3">
    <name type="scientific">Saccharothrix syringae</name>
    <name type="common">Nocardiopsis syringae</name>
    <dbReference type="NCBI Taxonomy" id="103733"/>
    <lineage>
        <taxon>Bacteria</taxon>
        <taxon>Bacillati</taxon>
        <taxon>Actinomycetota</taxon>
        <taxon>Actinomycetes</taxon>
        <taxon>Pseudonocardiales</taxon>
        <taxon>Pseudonocardiaceae</taxon>
        <taxon>Saccharothrix</taxon>
    </lineage>
</organism>
<proteinExistence type="predicted"/>
<dbReference type="RefSeq" id="WP_033432216.1">
    <property type="nucleotide sequence ID" value="NZ_CP034550.1"/>
</dbReference>
<evidence type="ECO:0000313" key="3">
    <source>
        <dbReference type="Proteomes" id="UP000325787"/>
    </source>
</evidence>
<keyword evidence="1" id="KW-0732">Signal</keyword>
<dbReference type="Proteomes" id="UP000325787">
    <property type="component" value="Chromosome"/>
</dbReference>
<protein>
    <recommendedName>
        <fullName evidence="4">Secreted protein</fullName>
    </recommendedName>
</protein>
<feature type="signal peptide" evidence="1">
    <location>
        <begin position="1"/>
        <end position="21"/>
    </location>
</feature>
<dbReference type="AlphaFoldDB" id="A0A5Q0GRB9"/>
<evidence type="ECO:0000256" key="1">
    <source>
        <dbReference type="SAM" id="SignalP"/>
    </source>
</evidence>
<accession>A0A5Q0GRB9</accession>
<reference evidence="3" key="1">
    <citation type="journal article" date="2021" name="Curr. Microbiol.">
        <title>Complete genome of nocamycin-producing strain Saccharothrix syringae NRRL B-16468 reveals the biosynthetic potential for secondary metabolites.</title>
        <authorList>
            <person name="Mo X."/>
            <person name="Yang S."/>
        </authorList>
    </citation>
    <scope>NUCLEOTIDE SEQUENCE [LARGE SCALE GENOMIC DNA]</scope>
    <source>
        <strain evidence="3">ATCC 51364 / DSM 43886 / JCM 6844 / KCTC 9398 / NBRC 14523 / NRRL B-16468 / INA 2240</strain>
    </source>
</reference>
<dbReference type="KEGG" id="ssyi:EKG83_02395"/>
<feature type="chain" id="PRO_5039173074" description="Secreted protein" evidence="1">
    <location>
        <begin position="22"/>
        <end position="156"/>
    </location>
</feature>